<evidence type="ECO:0000256" key="3">
    <source>
        <dbReference type="ARBA" id="ARBA00023163"/>
    </source>
</evidence>
<keyword evidence="1" id="KW-0805">Transcription regulation</keyword>
<feature type="compositionally biased region" description="Gly residues" evidence="5">
    <location>
        <begin position="8"/>
        <end position="33"/>
    </location>
</feature>
<dbReference type="Gene3D" id="1.10.10.60">
    <property type="entry name" value="Homeodomain-like"/>
    <property type="match status" value="1"/>
</dbReference>
<dbReference type="Pfam" id="PF17754">
    <property type="entry name" value="TetR_C_14"/>
    <property type="match status" value="1"/>
</dbReference>
<dbReference type="GO" id="GO:0000976">
    <property type="term" value="F:transcription cis-regulatory region binding"/>
    <property type="evidence" value="ECO:0007669"/>
    <property type="project" value="TreeGrafter"/>
</dbReference>
<dbReference type="RefSeq" id="WP_089328631.1">
    <property type="nucleotide sequence ID" value="NZ_FZOR01000027.1"/>
</dbReference>
<feature type="region of interest" description="Disordered" evidence="5">
    <location>
        <begin position="1"/>
        <end position="48"/>
    </location>
</feature>
<sequence>MDAEHGGEPGGAPSGEPGGVPGGVPGGEQGGEQGGERPGLRERKKQRTRQAIATAALRLFAERGYEETTIADIAAAADVAPRTFFSYFPSKEDVVFAEIDDRLAEVSERLRRTPGETPMETIRRSVVDVLNAVVAEHRDYGPVQIALVLERPALRARALQRMTDAQEVIERLLRDLCPGISEIDAVAASGIAIGGMQAVVAHCRREGYDPLSMRTALDRAVDMMEHGLVSVEALSRPSP</sequence>
<dbReference type="GO" id="GO:0003700">
    <property type="term" value="F:DNA-binding transcription factor activity"/>
    <property type="evidence" value="ECO:0007669"/>
    <property type="project" value="TreeGrafter"/>
</dbReference>
<keyword evidence="2 4" id="KW-0238">DNA-binding</keyword>
<proteinExistence type="predicted"/>
<dbReference type="InterPro" id="IPR009057">
    <property type="entry name" value="Homeodomain-like_sf"/>
</dbReference>
<reference evidence="7 8" key="1">
    <citation type="submission" date="2017-06" db="EMBL/GenBank/DDBJ databases">
        <authorList>
            <person name="Kim H.J."/>
            <person name="Triplett B.A."/>
        </authorList>
    </citation>
    <scope>NUCLEOTIDE SEQUENCE [LARGE SCALE GENOMIC DNA]</scope>
    <source>
        <strain evidence="7 8">DSM 44715</strain>
    </source>
</reference>
<evidence type="ECO:0000256" key="4">
    <source>
        <dbReference type="PROSITE-ProRule" id="PRU00335"/>
    </source>
</evidence>
<dbReference type="AlphaFoldDB" id="A0A239MDA4"/>
<evidence type="ECO:0000256" key="1">
    <source>
        <dbReference type="ARBA" id="ARBA00023015"/>
    </source>
</evidence>
<evidence type="ECO:0000256" key="5">
    <source>
        <dbReference type="SAM" id="MobiDB-lite"/>
    </source>
</evidence>
<name>A0A239MDA4_9ACTN</name>
<protein>
    <submittedName>
        <fullName evidence="7">Transcriptional regulator, TetR family</fullName>
    </submittedName>
</protein>
<dbReference type="PROSITE" id="PS50977">
    <property type="entry name" value="HTH_TETR_2"/>
    <property type="match status" value="1"/>
</dbReference>
<dbReference type="PROSITE" id="PS01081">
    <property type="entry name" value="HTH_TETR_1"/>
    <property type="match status" value="1"/>
</dbReference>
<organism evidence="7 8">
    <name type="scientific">Actinomadura meyerae</name>
    <dbReference type="NCBI Taxonomy" id="240840"/>
    <lineage>
        <taxon>Bacteria</taxon>
        <taxon>Bacillati</taxon>
        <taxon>Actinomycetota</taxon>
        <taxon>Actinomycetes</taxon>
        <taxon>Streptosporangiales</taxon>
        <taxon>Thermomonosporaceae</taxon>
        <taxon>Actinomadura</taxon>
    </lineage>
</organism>
<dbReference type="PANTHER" id="PTHR30055:SF238">
    <property type="entry name" value="MYCOFACTOCIN BIOSYNTHESIS TRANSCRIPTIONAL REGULATOR MFTR-RELATED"/>
    <property type="match status" value="1"/>
</dbReference>
<accession>A0A239MDA4</accession>
<dbReference type="InterPro" id="IPR041347">
    <property type="entry name" value="MftR_C"/>
</dbReference>
<dbReference type="EMBL" id="FZOR01000027">
    <property type="protein sequence ID" value="SNT40470.1"/>
    <property type="molecule type" value="Genomic_DNA"/>
</dbReference>
<dbReference type="Gene3D" id="1.10.357.10">
    <property type="entry name" value="Tetracycline Repressor, domain 2"/>
    <property type="match status" value="1"/>
</dbReference>
<dbReference type="PANTHER" id="PTHR30055">
    <property type="entry name" value="HTH-TYPE TRANSCRIPTIONAL REGULATOR RUTR"/>
    <property type="match status" value="1"/>
</dbReference>
<dbReference type="PRINTS" id="PR00455">
    <property type="entry name" value="HTHTETR"/>
</dbReference>
<evidence type="ECO:0000259" key="6">
    <source>
        <dbReference type="PROSITE" id="PS50977"/>
    </source>
</evidence>
<feature type="domain" description="HTH tetR-type" evidence="6">
    <location>
        <begin position="46"/>
        <end position="106"/>
    </location>
</feature>
<evidence type="ECO:0000313" key="8">
    <source>
        <dbReference type="Proteomes" id="UP000198318"/>
    </source>
</evidence>
<dbReference type="Pfam" id="PF00440">
    <property type="entry name" value="TetR_N"/>
    <property type="match status" value="1"/>
</dbReference>
<dbReference type="InterPro" id="IPR023772">
    <property type="entry name" value="DNA-bd_HTH_TetR-type_CS"/>
</dbReference>
<dbReference type="InterPro" id="IPR050109">
    <property type="entry name" value="HTH-type_TetR-like_transc_reg"/>
</dbReference>
<dbReference type="Proteomes" id="UP000198318">
    <property type="component" value="Unassembled WGS sequence"/>
</dbReference>
<gene>
    <name evidence="7" type="ORF">SAMN05443665_102775</name>
</gene>
<dbReference type="InterPro" id="IPR001647">
    <property type="entry name" value="HTH_TetR"/>
</dbReference>
<dbReference type="SUPFAM" id="SSF46689">
    <property type="entry name" value="Homeodomain-like"/>
    <property type="match status" value="1"/>
</dbReference>
<dbReference type="OrthoDB" id="3296001at2"/>
<keyword evidence="3" id="KW-0804">Transcription</keyword>
<feature type="DNA-binding region" description="H-T-H motif" evidence="4">
    <location>
        <begin position="69"/>
        <end position="88"/>
    </location>
</feature>
<evidence type="ECO:0000256" key="2">
    <source>
        <dbReference type="ARBA" id="ARBA00023125"/>
    </source>
</evidence>
<keyword evidence="8" id="KW-1185">Reference proteome</keyword>
<evidence type="ECO:0000313" key="7">
    <source>
        <dbReference type="EMBL" id="SNT40470.1"/>
    </source>
</evidence>